<dbReference type="VEuPathDB" id="FungiDB:F503_08579"/>
<name>S3BPH5_OPHP1</name>
<comment type="similarity">
    <text evidence="6">Belongs to the mitochondrion-specific ribosomal protein mL54 family.</text>
</comment>
<dbReference type="PANTHER" id="PTHR28595:SF1">
    <property type="entry name" value="LARGE RIBOSOMAL SUBUNIT PROTEIN ML54"/>
    <property type="match status" value="1"/>
</dbReference>
<sequence length="201" mass="22095">MNVCRTSFRRALAPTPLQAIFSATTSTSSPFSTSSAFHSAAPTETKAPTSTSAAAPKIVSSCPEGTVLVGLNYTKGKTDPVALRDEDYPEWLWKCLDVMKKADSDADADAGDEFSKSKKQRRMARRRQRDLEAEILASGDMTALAPKIPLQHQTLNLEGGAEVTTDVDETLVAAQKRTELRVAMRKERRAKIKEDNYLRSM</sequence>
<evidence type="ECO:0000256" key="5">
    <source>
        <dbReference type="ARBA" id="ARBA00023274"/>
    </source>
</evidence>
<dbReference type="EMBL" id="KE148182">
    <property type="protein sequence ID" value="EPE02267.1"/>
    <property type="molecule type" value="Genomic_DNA"/>
</dbReference>
<evidence type="ECO:0000313" key="9">
    <source>
        <dbReference type="EMBL" id="EPE02267.1"/>
    </source>
</evidence>
<dbReference type="Proteomes" id="UP000016923">
    <property type="component" value="Unassembled WGS sequence"/>
</dbReference>
<feature type="region of interest" description="Disordered" evidence="8">
    <location>
        <begin position="27"/>
        <end position="54"/>
    </location>
</feature>
<evidence type="ECO:0000256" key="8">
    <source>
        <dbReference type="SAM" id="MobiDB-lite"/>
    </source>
</evidence>
<evidence type="ECO:0000256" key="7">
    <source>
        <dbReference type="ARBA" id="ARBA00035179"/>
    </source>
</evidence>
<dbReference type="GO" id="GO:0005762">
    <property type="term" value="C:mitochondrial large ribosomal subunit"/>
    <property type="evidence" value="ECO:0007669"/>
    <property type="project" value="TreeGrafter"/>
</dbReference>
<dbReference type="OrthoDB" id="10252718at2759"/>
<dbReference type="Pfam" id="PF08561">
    <property type="entry name" value="Ribosomal_L37"/>
    <property type="match status" value="1"/>
</dbReference>
<dbReference type="AlphaFoldDB" id="S3BPH5"/>
<evidence type="ECO:0000256" key="6">
    <source>
        <dbReference type="ARBA" id="ARBA00033752"/>
    </source>
</evidence>
<accession>S3BPH5</accession>
<dbReference type="GO" id="GO:0003735">
    <property type="term" value="F:structural constituent of ribosome"/>
    <property type="evidence" value="ECO:0007669"/>
    <property type="project" value="TreeGrafter"/>
</dbReference>
<comment type="subcellular location">
    <subcellularLocation>
        <location evidence="1">Mitochondrion</location>
    </subcellularLocation>
</comment>
<dbReference type="eggNOG" id="ENOG502S8RU">
    <property type="taxonomic scope" value="Eukaryota"/>
</dbReference>
<evidence type="ECO:0000256" key="2">
    <source>
        <dbReference type="ARBA" id="ARBA00022946"/>
    </source>
</evidence>
<reference evidence="9 10" key="1">
    <citation type="journal article" date="2013" name="BMC Genomics">
        <title>The genome and transcriptome of the pine saprophyte Ophiostoma piceae, and a comparison with the bark beetle-associated pine pathogen Grosmannia clavigera.</title>
        <authorList>
            <person name="Haridas S."/>
            <person name="Wang Y."/>
            <person name="Lim L."/>
            <person name="Massoumi Alamouti S."/>
            <person name="Jackman S."/>
            <person name="Docking R."/>
            <person name="Robertson G."/>
            <person name="Birol I."/>
            <person name="Bohlmann J."/>
            <person name="Breuil C."/>
        </authorList>
    </citation>
    <scope>NUCLEOTIDE SEQUENCE [LARGE SCALE GENOMIC DNA]</scope>
    <source>
        <strain evidence="9 10">UAMH 11346</strain>
    </source>
</reference>
<protein>
    <recommendedName>
        <fullName evidence="7">Large ribosomal subunit protein mL54</fullName>
    </recommendedName>
</protein>
<feature type="compositionally biased region" description="Basic residues" evidence="8">
    <location>
        <begin position="117"/>
        <end position="127"/>
    </location>
</feature>
<keyword evidence="5" id="KW-0687">Ribonucleoprotein</keyword>
<gene>
    <name evidence="9" type="ORF">F503_08579</name>
</gene>
<dbReference type="STRING" id="1262450.S3BPH5"/>
<keyword evidence="4" id="KW-0496">Mitochondrion</keyword>
<evidence type="ECO:0000256" key="1">
    <source>
        <dbReference type="ARBA" id="ARBA00004173"/>
    </source>
</evidence>
<evidence type="ECO:0000256" key="4">
    <source>
        <dbReference type="ARBA" id="ARBA00023128"/>
    </source>
</evidence>
<dbReference type="HOGENOM" id="CLU_086132_1_1_1"/>
<evidence type="ECO:0000313" key="10">
    <source>
        <dbReference type="Proteomes" id="UP000016923"/>
    </source>
</evidence>
<evidence type="ECO:0000256" key="3">
    <source>
        <dbReference type="ARBA" id="ARBA00022980"/>
    </source>
</evidence>
<proteinExistence type="inferred from homology"/>
<dbReference type="InterPro" id="IPR013870">
    <property type="entry name" value="Ribosomal_mL54"/>
</dbReference>
<feature type="region of interest" description="Disordered" evidence="8">
    <location>
        <begin position="106"/>
        <end position="127"/>
    </location>
</feature>
<keyword evidence="3 9" id="KW-0689">Ribosomal protein</keyword>
<dbReference type="PANTHER" id="PTHR28595">
    <property type="entry name" value="39S RIBOSOMAL PROTEIN L54, MITOCHONDRIAL"/>
    <property type="match status" value="1"/>
</dbReference>
<keyword evidence="2" id="KW-0809">Transit peptide</keyword>
<organism evidence="9 10">
    <name type="scientific">Ophiostoma piceae (strain UAMH 11346)</name>
    <name type="common">Sap stain fungus</name>
    <dbReference type="NCBI Taxonomy" id="1262450"/>
    <lineage>
        <taxon>Eukaryota</taxon>
        <taxon>Fungi</taxon>
        <taxon>Dikarya</taxon>
        <taxon>Ascomycota</taxon>
        <taxon>Pezizomycotina</taxon>
        <taxon>Sordariomycetes</taxon>
        <taxon>Sordariomycetidae</taxon>
        <taxon>Ophiostomatales</taxon>
        <taxon>Ophiostomataceae</taxon>
        <taxon>Ophiostoma</taxon>
    </lineage>
</organism>
<keyword evidence="10" id="KW-1185">Reference proteome</keyword>
<dbReference type="OMA" id="YPEWLWR"/>